<comment type="caution">
    <text evidence="2">The sequence shown here is derived from an EMBL/GenBank/DDBJ whole genome shotgun (WGS) entry which is preliminary data.</text>
</comment>
<gene>
    <name evidence="2" type="ORF">EDD18DRAFT_1346077</name>
</gene>
<evidence type="ECO:0000313" key="2">
    <source>
        <dbReference type="EMBL" id="KAK0503193.1"/>
    </source>
</evidence>
<sequence length="115" mass="12304">MGRISTPVVGGGVARPRIPTLPSPRKCMEPSDDLNAAPQSRDLITGPSTSEEGRLDDIDETAPILLVPQSEVESTGKKRRVLSKILRPLSVTQAAVARALKKLAGIGIRRRVDAE</sequence>
<evidence type="ECO:0000256" key="1">
    <source>
        <dbReference type="SAM" id="MobiDB-lite"/>
    </source>
</evidence>
<dbReference type="AlphaFoldDB" id="A0AA39QHS7"/>
<organism evidence="2 3">
    <name type="scientific">Armillaria luteobubalina</name>
    <dbReference type="NCBI Taxonomy" id="153913"/>
    <lineage>
        <taxon>Eukaryota</taxon>
        <taxon>Fungi</taxon>
        <taxon>Dikarya</taxon>
        <taxon>Basidiomycota</taxon>
        <taxon>Agaricomycotina</taxon>
        <taxon>Agaricomycetes</taxon>
        <taxon>Agaricomycetidae</taxon>
        <taxon>Agaricales</taxon>
        <taxon>Marasmiineae</taxon>
        <taxon>Physalacriaceae</taxon>
        <taxon>Armillaria</taxon>
    </lineage>
</organism>
<feature type="region of interest" description="Disordered" evidence="1">
    <location>
        <begin position="1"/>
        <end position="62"/>
    </location>
</feature>
<dbReference type="EMBL" id="JAUEPU010000004">
    <property type="protein sequence ID" value="KAK0503193.1"/>
    <property type="molecule type" value="Genomic_DNA"/>
</dbReference>
<keyword evidence="3" id="KW-1185">Reference proteome</keyword>
<protein>
    <submittedName>
        <fullName evidence="2">Uncharacterized protein</fullName>
    </submittedName>
</protein>
<evidence type="ECO:0000313" key="3">
    <source>
        <dbReference type="Proteomes" id="UP001175228"/>
    </source>
</evidence>
<dbReference type="Proteomes" id="UP001175228">
    <property type="component" value="Unassembled WGS sequence"/>
</dbReference>
<accession>A0AA39QHS7</accession>
<name>A0AA39QHS7_9AGAR</name>
<proteinExistence type="predicted"/>
<reference evidence="2" key="1">
    <citation type="submission" date="2023-06" db="EMBL/GenBank/DDBJ databases">
        <authorList>
            <consortium name="Lawrence Berkeley National Laboratory"/>
            <person name="Ahrendt S."/>
            <person name="Sahu N."/>
            <person name="Indic B."/>
            <person name="Wong-Bajracharya J."/>
            <person name="Merenyi Z."/>
            <person name="Ke H.-M."/>
            <person name="Monk M."/>
            <person name="Kocsube S."/>
            <person name="Drula E."/>
            <person name="Lipzen A."/>
            <person name="Balint B."/>
            <person name="Henrissat B."/>
            <person name="Andreopoulos B."/>
            <person name="Martin F.M."/>
            <person name="Harder C.B."/>
            <person name="Rigling D."/>
            <person name="Ford K.L."/>
            <person name="Foster G.D."/>
            <person name="Pangilinan J."/>
            <person name="Papanicolaou A."/>
            <person name="Barry K."/>
            <person name="LaButti K."/>
            <person name="Viragh M."/>
            <person name="Koriabine M."/>
            <person name="Yan M."/>
            <person name="Riley R."/>
            <person name="Champramary S."/>
            <person name="Plett K.L."/>
            <person name="Tsai I.J."/>
            <person name="Slot J."/>
            <person name="Sipos G."/>
            <person name="Plett J."/>
            <person name="Nagy L.G."/>
            <person name="Grigoriev I.V."/>
        </authorList>
    </citation>
    <scope>NUCLEOTIDE SEQUENCE</scope>
    <source>
        <strain evidence="2">HWK02</strain>
    </source>
</reference>